<dbReference type="eggNOG" id="COG1266">
    <property type="taxonomic scope" value="Bacteria"/>
</dbReference>
<feature type="transmembrane region" description="Helical" evidence="1">
    <location>
        <begin position="224"/>
        <end position="245"/>
    </location>
</feature>
<dbReference type="STRING" id="1148.gene:10497547"/>
<dbReference type="PANTHER" id="PTHR39430:SF1">
    <property type="entry name" value="PROTEASE"/>
    <property type="match status" value="1"/>
</dbReference>
<feature type="transmembrane region" description="Helical" evidence="1">
    <location>
        <begin position="53"/>
        <end position="74"/>
    </location>
</feature>
<reference evidence="3 4" key="1">
    <citation type="journal article" date="1995" name="DNA Res.">
        <title>Sequence analysis of the genome of the unicellular cyanobacterium Synechocystis sp. strain PCC6803. I. Sequence features in the 1 Mb region from map positions 64% to 92% of the genome.</title>
        <authorList>
            <person name="Kaneko T."/>
            <person name="Tanaka A."/>
            <person name="Sato S."/>
            <person name="Kotani H."/>
            <person name="Sazuka T."/>
            <person name="Miyajima N."/>
            <person name="Sugiura M."/>
            <person name="Tabata S."/>
        </authorList>
    </citation>
    <scope>NUCLEOTIDE SEQUENCE [LARGE SCALE GENOMIC DNA]</scope>
    <source>
        <strain evidence="4">ATCC 27184 / PCC 6803 / Kazusa</strain>
    </source>
</reference>
<keyword evidence="1" id="KW-0812">Transmembrane</keyword>
<evidence type="ECO:0000313" key="4">
    <source>
        <dbReference type="Proteomes" id="UP000001425"/>
    </source>
</evidence>
<feature type="transmembrane region" description="Helical" evidence="1">
    <location>
        <begin position="21"/>
        <end position="47"/>
    </location>
</feature>
<organism evidence="3 4">
    <name type="scientific">Synechocystis sp. (strain ATCC 27184 / PCC 6803 / Kazusa)</name>
    <dbReference type="NCBI Taxonomy" id="1111708"/>
    <lineage>
        <taxon>Bacteria</taxon>
        <taxon>Bacillati</taxon>
        <taxon>Cyanobacteriota</taxon>
        <taxon>Cyanophyceae</taxon>
        <taxon>Synechococcales</taxon>
        <taxon>Merismopediaceae</taxon>
        <taxon>Synechocystis</taxon>
    </lineage>
</organism>
<proteinExistence type="predicted"/>
<evidence type="ECO:0000313" key="3">
    <source>
        <dbReference type="EMBL" id="BAA16692.1"/>
    </source>
</evidence>
<feature type="transmembrane region" description="Helical" evidence="1">
    <location>
        <begin position="192"/>
        <end position="212"/>
    </location>
</feature>
<dbReference type="PaxDb" id="1148-1651764"/>
<dbReference type="InParanoid" id="P72685"/>
<dbReference type="InterPro" id="IPR003675">
    <property type="entry name" value="Rce1/LyrA-like_dom"/>
</dbReference>
<evidence type="ECO:0000256" key="1">
    <source>
        <dbReference type="SAM" id="Phobius"/>
    </source>
</evidence>
<feature type="transmembrane region" description="Helical" evidence="1">
    <location>
        <begin position="104"/>
        <end position="127"/>
    </location>
</feature>
<feature type="transmembrane region" description="Helical" evidence="1">
    <location>
        <begin position="260"/>
        <end position="277"/>
    </location>
</feature>
<dbReference type="AlphaFoldDB" id="P72685"/>
<keyword evidence="4" id="KW-1185">Reference proteome</keyword>
<gene>
    <name evidence="3" type="ordered locus">sll0696</name>
</gene>
<dbReference type="Pfam" id="PF02517">
    <property type="entry name" value="Rce1-like"/>
    <property type="match status" value="1"/>
</dbReference>
<keyword evidence="1" id="KW-1133">Transmembrane helix</keyword>
<name>P72685_SYNY3</name>
<dbReference type="EnsemblBacteria" id="BAA16692">
    <property type="protein sequence ID" value="BAA16692"/>
    <property type="gene ID" value="BAA16692"/>
</dbReference>
<feature type="transmembrane region" description="Helical" evidence="1">
    <location>
        <begin position="133"/>
        <end position="155"/>
    </location>
</feature>
<protein>
    <submittedName>
        <fullName evidence="3">Sll0696 protein</fullName>
    </submittedName>
</protein>
<dbReference type="GO" id="GO:0080120">
    <property type="term" value="P:CAAX-box protein maturation"/>
    <property type="evidence" value="ECO:0007669"/>
    <property type="project" value="UniProtKB-ARBA"/>
</dbReference>
<dbReference type="KEGG" id="syn:sll0696"/>
<dbReference type="GO" id="GO:0004175">
    <property type="term" value="F:endopeptidase activity"/>
    <property type="evidence" value="ECO:0007669"/>
    <property type="project" value="UniProtKB-ARBA"/>
</dbReference>
<dbReference type="PIR" id="S74540">
    <property type="entry name" value="S74540"/>
</dbReference>
<dbReference type="EMBL" id="BA000022">
    <property type="protein sequence ID" value="BAA16692.1"/>
    <property type="molecule type" value="Genomic_DNA"/>
</dbReference>
<sequence length="290" mass="32091">MPKSTVNFNFNQQAIAQLTAPWRIGVFIVMLAAAWLPFLVPLSLAIADANLRSIVVMGILFLIFLVLLIFWSHWCYQTPLSLKAYGVYGLGWNRRQGVELLRGLGLGFSFTFGLFIIQGLLGWAVLAPAGDRLWTIIMQGSLTGLGVALAEELFFRGWLLKELEQGYGNKTSLASNAIIFAVLHFLKPLGEVIRTLPQFPALVLLGLSLGITKRRHGDRLGHSIGLHGGMVWAYYIVNVGQLVTYTEKMPAWVTGIDRNPLSGVMGIAGLCLLLWLVNQGEKPWLKRLGF</sequence>
<evidence type="ECO:0000259" key="2">
    <source>
        <dbReference type="Pfam" id="PF02517"/>
    </source>
</evidence>
<reference evidence="3 4" key="2">
    <citation type="journal article" date="1996" name="DNA Res.">
        <title>Sequence analysis of the genome of the unicellular cyanobacterium Synechocystis sp. strain PCC6803. II. Sequence determination of the entire genome and assignment of potential protein-coding regions.</title>
        <authorList>
            <person name="Kaneko T."/>
            <person name="Sato S."/>
            <person name="Kotani H."/>
            <person name="Tanaka A."/>
            <person name="Asamizu E."/>
            <person name="Nakamura Y."/>
            <person name="Miyajima N."/>
            <person name="Hirosawa M."/>
            <person name="Sugiura M."/>
            <person name="Sasamoto S."/>
            <person name="Kimura T."/>
            <person name="Hosouchi T."/>
            <person name="Matsuno A."/>
            <person name="Muraki A."/>
            <person name="Nakazaki N."/>
            <person name="Naruo K."/>
            <person name="Okumura S."/>
            <person name="Shimpo S."/>
            <person name="Takeuchi C."/>
            <person name="Wada T."/>
            <person name="Watanabe A."/>
            <person name="Yamada M."/>
            <person name="Yasuda M."/>
            <person name="Tabata S."/>
        </authorList>
    </citation>
    <scope>NUCLEOTIDE SEQUENCE [LARGE SCALE GENOMIC DNA]</scope>
    <source>
        <strain evidence="4">ATCC 27184 / PCC 6803 / Kazusa</strain>
    </source>
</reference>
<dbReference type="Proteomes" id="UP000001425">
    <property type="component" value="Chromosome"/>
</dbReference>
<dbReference type="PANTHER" id="PTHR39430">
    <property type="entry name" value="MEMBRANE-ASSOCIATED PROTEASE-RELATED"/>
    <property type="match status" value="1"/>
</dbReference>
<accession>P72685</accession>
<feature type="domain" description="CAAX prenyl protease 2/Lysostaphin resistance protein A-like" evidence="2">
    <location>
        <begin position="136"/>
        <end position="230"/>
    </location>
</feature>
<keyword evidence="1" id="KW-0472">Membrane</keyword>
<dbReference type="PhylomeDB" id="P72685"/>
<dbReference type="IntAct" id="P72685">
    <property type="interactions" value="1"/>
</dbReference>